<dbReference type="Proteomes" id="UP000324897">
    <property type="component" value="Chromosome 7"/>
</dbReference>
<protein>
    <submittedName>
        <fullName evidence="1">Uncharacterized protein</fullName>
    </submittedName>
</protein>
<feature type="non-terminal residue" evidence="1">
    <location>
        <position position="1"/>
    </location>
</feature>
<evidence type="ECO:0000313" key="1">
    <source>
        <dbReference type="EMBL" id="TVU17687.1"/>
    </source>
</evidence>
<dbReference type="Gramene" id="TVU17687">
    <property type="protein sequence ID" value="TVU17687"/>
    <property type="gene ID" value="EJB05_33737"/>
</dbReference>
<proteinExistence type="predicted"/>
<gene>
    <name evidence="1" type="ORF">EJB05_33737</name>
</gene>
<comment type="caution">
    <text evidence="1">The sequence shown here is derived from an EMBL/GenBank/DDBJ whole genome shotgun (WGS) entry which is preliminary data.</text>
</comment>
<dbReference type="AlphaFoldDB" id="A0A5J9U2K5"/>
<accession>A0A5J9U2K5</accession>
<keyword evidence="2" id="KW-1185">Reference proteome</keyword>
<name>A0A5J9U2K5_9POAL</name>
<sequence length="60" mass="6783">MALSDRLPTDADNFVPKGSDANDCCASQQWRLKSRLLVGLPEGYCRLKTTTFYNPKRDAF</sequence>
<organism evidence="1 2">
    <name type="scientific">Eragrostis curvula</name>
    <name type="common">weeping love grass</name>
    <dbReference type="NCBI Taxonomy" id="38414"/>
    <lineage>
        <taxon>Eukaryota</taxon>
        <taxon>Viridiplantae</taxon>
        <taxon>Streptophyta</taxon>
        <taxon>Embryophyta</taxon>
        <taxon>Tracheophyta</taxon>
        <taxon>Spermatophyta</taxon>
        <taxon>Magnoliopsida</taxon>
        <taxon>Liliopsida</taxon>
        <taxon>Poales</taxon>
        <taxon>Poaceae</taxon>
        <taxon>PACMAD clade</taxon>
        <taxon>Chloridoideae</taxon>
        <taxon>Eragrostideae</taxon>
        <taxon>Eragrostidinae</taxon>
        <taxon>Eragrostis</taxon>
    </lineage>
</organism>
<dbReference type="EMBL" id="RWGY01000029">
    <property type="protein sequence ID" value="TVU17687.1"/>
    <property type="molecule type" value="Genomic_DNA"/>
</dbReference>
<reference evidence="1 2" key="1">
    <citation type="journal article" date="2019" name="Sci. Rep.">
        <title>A high-quality genome of Eragrostis curvula grass provides insights into Poaceae evolution and supports new strategies to enhance forage quality.</title>
        <authorList>
            <person name="Carballo J."/>
            <person name="Santos B.A.C.M."/>
            <person name="Zappacosta D."/>
            <person name="Garbus I."/>
            <person name="Selva J.P."/>
            <person name="Gallo C.A."/>
            <person name="Diaz A."/>
            <person name="Albertini E."/>
            <person name="Caccamo M."/>
            <person name="Echenique V."/>
        </authorList>
    </citation>
    <scope>NUCLEOTIDE SEQUENCE [LARGE SCALE GENOMIC DNA]</scope>
    <source>
        <strain evidence="2">cv. Victoria</strain>
        <tissue evidence="1">Leaf</tissue>
    </source>
</reference>
<evidence type="ECO:0000313" key="2">
    <source>
        <dbReference type="Proteomes" id="UP000324897"/>
    </source>
</evidence>